<dbReference type="Pfam" id="PF07536">
    <property type="entry name" value="HWE_HK"/>
    <property type="match status" value="1"/>
</dbReference>
<sequence>MPLLIFLLASLVLAISVYAIERSQEESRHAELDQTAMAITTALERRADANAAYLRADAALLTTQADITGSNFRRLVAELGLGIDFPGGDGIGWAQRVPRDEIAGFEKTMAHEYPGGVRIYPTLPPDRPYAIPVTFLHPDSSRNRRAIGFDMFSEPARRTAMIAAEENERPFASGKVILMQEGERAAPGFLIYMPVFTREAPTRQLRGYIYAPFNAQDFLDSALRFESSGDFNFRLYDHAIAPERLLAEMHGTNADGAIVTRALSIVGRRWILEVRAADRHALSTQSLLTLLSGLLIVCLLLVVARLLTQQAVEARQAVSWLEQQSSIRASLTRELNHRVKNTLANVLSIVALTRRRATDLDSFAEGLDGRIRALSATHDLLTQSEWGATPIRAVIEVELAPYAKAGEHHLNLSGPDVELAPNDALSLGLAIHELATNAAKYGALSTAGGKVAVSWYRLSDTLARIEWVEAGGPPVIQAETPRGFGTELIEKIVAHELGNPVDLRFELHGVECTLTVPVRAPSDFELRARRAARPLGE</sequence>
<dbReference type="InterPro" id="IPR011102">
    <property type="entry name" value="Sig_transdc_His_kinase_HWE"/>
</dbReference>
<dbReference type="eggNOG" id="COG3920">
    <property type="taxonomic scope" value="Bacteria"/>
</dbReference>
<keyword evidence="11" id="KW-0472">Membrane</keyword>
<evidence type="ECO:0000256" key="5">
    <source>
        <dbReference type="ARBA" id="ARBA00022679"/>
    </source>
</evidence>
<keyword evidence="7" id="KW-0547">Nucleotide-binding</keyword>
<evidence type="ECO:0000313" key="13">
    <source>
        <dbReference type="EMBL" id="GAD49246.1"/>
    </source>
</evidence>
<dbReference type="GO" id="GO:0016020">
    <property type="term" value="C:membrane"/>
    <property type="evidence" value="ECO:0007669"/>
    <property type="project" value="UniProtKB-SubCell"/>
</dbReference>
<dbReference type="GO" id="GO:0004673">
    <property type="term" value="F:protein histidine kinase activity"/>
    <property type="evidence" value="ECO:0007669"/>
    <property type="project" value="UniProtKB-EC"/>
</dbReference>
<dbReference type="PANTHER" id="PTHR41523">
    <property type="entry name" value="TWO-COMPONENT SYSTEM SENSOR PROTEIN"/>
    <property type="match status" value="1"/>
</dbReference>
<comment type="catalytic activity">
    <reaction evidence="1">
        <text>ATP + protein L-histidine = ADP + protein N-phospho-L-histidine.</text>
        <dbReference type="EC" id="2.7.13.3"/>
    </reaction>
</comment>
<dbReference type="SMART" id="SM00911">
    <property type="entry name" value="HWE_HK"/>
    <property type="match status" value="1"/>
</dbReference>
<dbReference type="InterPro" id="IPR036890">
    <property type="entry name" value="HATPase_C_sf"/>
</dbReference>
<proteinExistence type="predicted"/>
<dbReference type="PROSITE" id="PS50839">
    <property type="entry name" value="CHASE"/>
    <property type="match status" value="1"/>
</dbReference>
<evidence type="ECO:0000313" key="14">
    <source>
        <dbReference type="Proteomes" id="UP000016568"/>
    </source>
</evidence>
<protein>
    <recommendedName>
        <fullName evidence="3">histidine kinase</fullName>
        <ecNumber evidence="3">2.7.13.3</ecNumber>
    </recommendedName>
</protein>
<comment type="caution">
    <text evidence="13">The sequence shown here is derived from an EMBL/GenBank/DDBJ whole genome shotgun (WGS) entry which is preliminary data.</text>
</comment>
<evidence type="ECO:0000256" key="7">
    <source>
        <dbReference type="ARBA" id="ARBA00022741"/>
    </source>
</evidence>
<evidence type="ECO:0000256" key="10">
    <source>
        <dbReference type="ARBA" id="ARBA00022989"/>
    </source>
</evidence>
<dbReference type="GO" id="GO:0005524">
    <property type="term" value="F:ATP binding"/>
    <property type="evidence" value="ECO:0007669"/>
    <property type="project" value="UniProtKB-KW"/>
</dbReference>
<evidence type="ECO:0000256" key="6">
    <source>
        <dbReference type="ARBA" id="ARBA00022692"/>
    </source>
</evidence>
<dbReference type="Gene3D" id="3.30.565.10">
    <property type="entry name" value="Histidine kinase-like ATPase, C-terminal domain"/>
    <property type="match status" value="1"/>
</dbReference>
<accession>U2Y7R3</accession>
<organism evidence="13 14">
    <name type="scientific">Caenibius tardaugens NBRC 16725</name>
    <dbReference type="NCBI Taxonomy" id="1219035"/>
    <lineage>
        <taxon>Bacteria</taxon>
        <taxon>Pseudomonadati</taxon>
        <taxon>Pseudomonadota</taxon>
        <taxon>Alphaproteobacteria</taxon>
        <taxon>Sphingomonadales</taxon>
        <taxon>Erythrobacteraceae</taxon>
        <taxon>Caenibius</taxon>
    </lineage>
</organism>
<dbReference type="Proteomes" id="UP000016568">
    <property type="component" value="Unassembled WGS sequence"/>
</dbReference>
<keyword evidence="8" id="KW-0418">Kinase</keyword>
<dbReference type="InterPro" id="IPR006189">
    <property type="entry name" value="CHASE_dom"/>
</dbReference>
<name>U2Y7R3_9SPHN</name>
<reference evidence="13 14" key="1">
    <citation type="submission" date="2013-09" db="EMBL/GenBank/DDBJ databases">
        <title>Whole genome shotgun sequence of Novosphingobium tardaugens NBRC 16725.</title>
        <authorList>
            <person name="Isaki S."/>
            <person name="Hosoyama A."/>
            <person name="Tsuchikane K."/>
            <person name="Katsumata H."/>
            <person name="Ando Y."/>
            <person name="Yamazaki S."/>
            <person name="Fujita N."/>
        </authorList>
    </citation>
    <scope>NUCLEOTIDE SEQUENCE [LARGE SCALE GENOMIC DNA]</scope>
    <source>
        <strain evidence="13 14">NBRC 16725</strain>
    </source>
</reference>
<dbReference type="KEGG" id="ntd:EGO55_12060"/>
<evidence type="ECO:0000256" key="9">
    <source>
        <dbReference type="ARBA" id="ARBA00022840"/>
    </source>
</evidence>
<keyword evidence="14" id="KW-1185">Reference proteome</keyword>
<evidence type="ECO:0000256" key="4">
    <source>
        <dbReference type="ARBA" id="ARBA00022553"/>
    </source>
</evidence>
<comment type="subcellular location">
    <subcellularLocation>
        <location evidence="2">Membrane</location>
    </subcellularLocation>
</comment>
<dbReference type="PANTHER" id="PTHR41523:SF8">
    <property type="entry name" value="ETHYLENE RESPONSE SENSOR PROTEIN"/>
    <property type="match status" value="1"/>
</dbReference>
<dbReference type="AlphaFoldDB" id="U2Y7R3"/>
<evidence type="ECO:0000256" key="8">
    <source>
        <dbReference type="ARBA" id="ARBA00022777"/>
    </source>
</evidence>
<keyword evidence="9" id="KW-0067">ATP-binding</keyword>
<keyword evidence="5" id="KW-0808">Transferase</keyword>
<dbReference type="eggNOG" id="COG3614">
    <property type="taxonomic scope" value="Bacteria"/>
</dbReference>
<keyword evidence="10" id="KW-1133">Transmembrane helix</keyword>
<evidence type="ECO:0000256" key="11">
    <source>
        <dbReference type="ARBA" id="ARBA00023136"/>
    </source>
</evidence>
<evidence type="ECO:0000256" key="1">
    <source>
        <dbReference type="ARBA" id="ARBA00000085"/>
    </source>
</evidence>
<evidence type="ECO:0000256" key="3">
    <source>
        <dbReference type="ARBA" id="ARBA00012438"/>
    </source>
</evidence>
<feature type="domain" description="CHASE" evidence="12">
    <location>
        <begin position="63"/>
        <end position="223"/>
    </location>
</feature>
<dbReference type="Pfam" id="PF03924">
    <property type="entry name" value="CHASE"/>
    <property type="match status" value="1"/>
</dbReference>
<keyword evidence="4" id="KW-0597">Phosphoprotein</keyword>
<dbReference type="OrthoDB" id="9760752at2"/>
<dbReference type="GO" id="GO:0007165">
    <property type="term" value="P:signal transduction"/>
    <property type="evidence" value="ECO:0007669"/>
    <property type="project" value="UniProtKB-ARBA"/>
</dbReference>
<keyword evidence="6" id="KW-0812">Transmembrane</keyword>
<evidence type="ECO:0000256" key="2">
    <source>
        <dbReference type="ARBA" id="ARBA00004370"/>
    </source>
</evidence>
<dbReference type="Gene3D" id="3.30.450.350">
    <property type="entry name" value="CHASE domain"/>
    <property type="match status" value="1"/>
</dbReference>
<dbReference type="EC" id="2.7.13.3" evidence="3"/>
<dbReference type="EMBL" id="BASZ01000005">
    <property type="protein sequence ID" value="GAD49246.1"/>
    <property type="molecule type" value="Genomic_DNA"/>
</dbReference>
<dbReference type="InterPro" id="IPR042240">
    <property type="entry name" value="CHASE_sf"/>
</dbReference>
<dbReference type="SMART" id="SM01079">
    <property type="entry name" value="CHASE"/>
    <property type="match status" value="1"/>
</dbReference>
<gene>
    <name evidence="13" type="ORF">NT2_05_01660</name>
</gene>
<evidence type="ECO:0000259" key="12">
    <source>
        <dbReference type="PROSITE" id="PS50839"/>
    </source>
</evidence>